<evidence type="ECO:0000313" key="2">
    <source>
        <dbReference type="Proteomes" id="UP000291084"/>
    </source>
</evidence>
<accession>A0A0S3SX13</accession>
<gene>
    <name evidence="1" type="primary">Vigan.09G093900</name>
    <name evidence="1" type="ORF">VIGAN_09093900</name>
</gene>
<dbReference type="Proteomes" id="UP000291084">
    <property type="component" value="Chromosome 9"/>
</dbReference>
<dbReference type="EMBL" id="AP015042">
    <property type="protein sequence ID" value="BAT97482.1"/>
    <property type="molecule type" value="Genomic_DNA"/>
</dbReference>
<sequence>VTSPPNGSCIRSLEKILKVVEKVRRNLTELSRMMKLSCEGTLLAHVRTNLQKDVGKSEDNLSKLSSMRKLICEIT</sequence>
<organism evidence="1 2">
    <name type="scientific">Vigna angularis var. angularis</name>
    <dbReference type="NCBI Taxonomy" id="157739"/>
    <lineage>
        <taxon>Eukaryota</taxon>
        <taxon>Viridiplantae</taxon>
        <taxon>Streptophyta</taxon>
        <taxon>Embryophyta</taxon>
        <taxon>Tracheophyta</taxon>
        <taxon>Spermatophyta</taxon>
        <taxon>Magnoliopsida</taxon>
        <taxon>eudicotyledons</taxon>
        <taxon>Gunneridae</taxon>
        <taxon>Pentapetalae</taxon>
        <taxon>rosids</taxon>
        <taxon>fabids</taxon>
        <taxon>Fabales</taxon>
        <taxon>Fabaceae</taxon>
        <taxon>Papilionoideae</taxon>
        <taxon>50 kb inversion clade</taxon>
        <taxon>NPAAA clade</taxon>
        <taxon>indigoferoid/millettioid clade</taxon>
        <taxon>Phaseoleae</taxon>
        <taxon>Vigna</taxon>
    </lineage>
</organism>
<keyword evidence="2" id="KW-1185">Reference proteome</keyword>
<reference evidence="1 2" key="1">
    <citation type="journal article" date="2015" name="Sci. Rep.">
        <title>The power of single molecule real-time sequencing technology in the de novo assembly of a eukaryotic genome.</title>
        <authorList>
            <person name="Sakai H."/>
            <person name="Naito K."/>
            <person name="Ogiso-Tanaka E."/>
            <person name="Takahashi Y."/>
            <person name="Iseki K."/>
            <person name="Muto C."/>
            <person name="Satou K."/>
            <person name="Teruya K."/>
            <person name="Shiroma A."/>
            <person name="Shimoji M."/>
            <person name="Hirano T."/>
            <person name="Itoh T."/>
            <person name="Kaga A."/>
            <person name="Tomooka N."/>
        </authorList>
    </citation>
    <scope>NUCLEOTIDE SEQUENCE [LARGE SCALE GENOMIC DNA]</scope>
    <source>
        <strain evidence="2">cv. Shumari</strain>
    </source>
</reference>
<dbReference type="AlphaFoldDB" id="A0A0S3SX13"/>
<feature type="non-terminal residue" evidence="1">
    <location>
        <position position="1"/>
    </location>
</feature>
<name>A0A0S3SX13_PHAAN</name>
<protein>
    <submittedName>
        <fullName evidence="1">Uncharacterized protein</fullName>
    </submittedName>
</protein>
<evidence type="ECO:0000313" key="1">
    <source>
        <dbReference type="EMBL" id="BAT97482.1"/>
    </source>
</evidence>
<proteinExistence type="predicted"/>